<gene>
    <name evidence="2" type="ORF">NMN56_003065</name>
</gene>
<sequence>MRLLASWADDDPDGQYGAAATGTRGADPGDPGVPVLCAVVTSVSRDRRAQETVERAATVWARSAGRGRGHPGLYDSGLAGTLVGLRMAARIHPALAPVGEQLAARLTRRVAEARPRPPDPKAPGVTFPDYDLALGPSGTLLALCTGQGPQPGELAPLVRRLVRLSAGDGLPGLRASYAGHPHLDWLDGCVNTGMAHGVAGVLAALTAAVRRPGQAPADAAGALRKLGAWLVEEAFTDARGVVTWDGAGADGRLAVPGARARQAWCYGTPGVSWALWDAADAVGDRAGATFAAEAFTSLAERYDTDFHLLGTHLGDRLALCHGASGVLAVADAFHRHAGLPAATVLRSRLLAYLRTRLTDLEALAGERTSLLTGASGAWSALLTAEADAARDWLPALGLR</sequence>
<proteinExistence type="predicted"/>
<comment type="caution">
    <text evidence="2">The sequence shown here is derived from an EMBL/GenBank/DDBJ whole genome shotgun (WGS) entry which is preliminary data.</text>
</comment>
<dbReference type="Pfam" id="PF05147">
    <property type="entry name" value="LANC_like"/>
    <property type="match status" value="1"/>
</dbReference>
<name>A0ABT6ZQI7_9ACTN</name>
<dbReference type="PRINTS" id="PR01950">
    <property type="entry name" value="LANCSUPER"/>
</dbReference>
<keyword evidence="3" id="KW-1185">Reference proteome</keyword>
<organism evidence="2 3">
    <name type="scientific">Streptomyces iconiensis</name>
    <dbReference type="NCBI Taxonomy" id="1384038"/>
    <lineage>
        <taxon>Bacteria</taxon>
        <taxon>Bacillati</taxon>
        <taxon>Actinomycetota</taxon>
        <taxon>Actinomycetes</taxon>
        <taxon>Kitasatosporales</taxon>
        <taxon>Streptomycetaceae</taxon>
        <taxon>Streptomyces</taxon>
    </lineage>
</organism>
<dbReference type="SMART" id="SM01260">
    <property type="entry name" value="LANC_like"/>
    <property type="match status" value="1"/>
</dbReference>
<dbReference type="EMBL" id="JANCPR020000003">
    <property type="protein sequence ID" value="MDJ1130946.1"/>
    <property type="molecule type" value="Genomic_DNA"/>
</dbReference>
<protein>
    <submittedName>
        <fullName evidence="2">Lanthionine synthetase LanC family protein</fullName>
    </submittedName>
</protein>
<feature type="region of interest" description="Disordered" evidence="1">
    <location>
        <begin position="1"/>
        <end position="30"/>
    </location>
</feature>
<dbReference type="Gene3D" id="1.50.10.20">
    <property type="match status" value="1"/>
</dbReference>
<dbReference type="PRINTS" id="PR01955">
    <property type="entry name" value="LANCFRANKIA"/>
</dbReference>
<evidence type="ECO:0000313" key="3">
    <source>
        <dbReference type="Proteomes" id="UP001214441"/>
    </source>
</evidence>
<dbReference type="InterPro" id="IPR007822">
    <property type="entry name" value="LANC-like"/>
</dbReference>
<dbReference type="RefSeq" id="WP_274042162.1">
    <property type="nucleotide sequence ID" value="NZ_JANCPR020000003.1"/>
</dbReference>
<dbReference type="SUPFAM" id="SSF158745">
    <property type="entry name" value="LanC-like"/>
    <property type="match status" value="1"/>
</dbReference>
<evidence type="ECO:0000256" key="1">
    <source>
        <dbReference type="SAM" id="MobiDB-lite"/>
    </source>
</evidence>
<reference evidence="2 3" key="1">
    <citation type="submission" date="2023-05" db="EMBL/GenBank/DDBJ databases">
        <title>Streptantibioticus silvisoli sp. nov., acidotolerant actinomycetes 1 from pine litter.</title>
        <authorList>
            <person name="Swiecimska M."/>
            <person name="Golinska P."/>
            <person name="Sangal V."/>
            <person name="Wachnowicz B."/>
            <person name="Goodfellow M."/>
        </authorList>
    </citation>
    <scope>NUCLEOTIDE SEQUENCE [LARGE SCALE GENOMIC DNA]</scope>
    <source>
        <strain evidence="2 3">DSM 42109</strain>
    </source>
</reference>
<accession>A0ABT6ZQI7</accession>
<evidence type="ECO:0000313" key="2">
    <source>
        <dbReference type="EMBL" id="MDJ1130946.1"/>
    </source>
</evidence>
<dbReference type="Proteomes" id="UP001214441">
    <property type="component" value="Unassembled WGS sequence"/>
</dbReference>